<evidence type="ECO:0000313" key="2">
    <source>
        <dbReference type="Proteomes" id="UP000268014"/>
    </source>
</evidence>
<dbReference type="Gene3D" id="3.75.10.10">
    <property type="entry name" value="L-arginine/glycine Amidinotransferase, Chain A"/>
    <property type="match status" value="1"/>
</dbReference>
<dbReference type="AlphaFoldDB" id="A0A0N4W8T2"/>
<gene>
    <name evidence="1" type="ORF">HPLM_LOCUS6638</name>
</gene>
<organism evidence="3">
    <name type="scientific">Haemonchus placei</name>
    <name type="common">Barber's pole worm</name>
    <dbReference type="NCBI Taxonomy" id="6290"/>
    <lineage>
        <taxon>Eukaryota</taxon>
        <taxon>Metazoa</taxon>
        <taxon>Ecdysozoa</taxon>
        <taxon>Nematoda</taxon>
        <taxon>Chromadorea</taxon>
        <taxon>Rhabditida</taxon>
        <taxon>Rhabditina</taxon>
        <taxon>Rhabditomorpha</taxon>
        <taxon>Strongyloidea</taxon>
        <taxon>Trichostrongylidae</taxon>
        <taxon>Haemonchus</taxon>
    </lineage>
</organism>
<sequence>MVWDLKTQHSSHGSAKDLPDLVFTANAAIIRGKQVYLANFALQERKAEWKINDEWFRQNGFNTYFNEAIPHEAYLSTAGKMAFVGGEGYATAYKKGKLKLITGHQVAVYARQGEVNLLAESHWRWHEKKLMASRRNAA</sequence>
<reference evidence="1 2" key="2">
    <citation type="submission" date="2018-11" db="EMBL/GenBank/DDBJ databases">
        <authorList>
            <consortium name="Pathogen Informatics"/>
        </authorList>
    </citation>
    <scope>NUCLEOTIDE SEQUENCE [LARGE SCALE GENOMIC DNA]</scope>
    <source>
        <strain evidence="1 2">MHpl1</strain>
    </source>
</reference>
<dbReference type="STRING" id="6290.A0A0N4W8T2"/>
<name>A0A0N4W8T2_HAEPC</name>
<dbReference type="EMBL" id="UZAF01016522">
    <property type="protein sequence ID" value="VDO29589.1"/>
    <property type="molecule type" value="Genomic_DNA"/>
</dbReference>
<protein>
    <submittedName>
        <fullName evidence="3">Nucleotid_trans domain-containing protein</fullName>
    </submittedName>
</protein>
<evidence type="ECO:0000313" key="1">
    <source>
        <dbReference type="EMBL" id="VDO29589.1"/>
    </source>
</evidence>
<proteinExistence type="predicted"/>
<accession>A0A0N4W8T2</accession>
<dbReference type="WBParaSite" id="HPLM_0000664601-mRNA-1">
    <property type="protein sequence ID" value="HPLM_0000664601-mRNA-1"/>
    <property type="gene ID" value="HPLM_0000664601"/>
</dbReference>
<dbReference type="SUPFAM" id="SSF55909">
    <property type="entry name" value="Pentein"/>
    <property type="match status" value="1"/>
</dbReference>
<dbReference type="Proteomes" id="UP000268014">
    <property type="component" value="Unassembled WGS sequence"/>
</dbReference>
<keyword evidence="2" id="KW-1185">Reference proteome</keyword>
<evidence type="ECO:0000313" key="3">
    <source>
        <dbReference type="WBParaSite" id="HPLM_0000664601-mRNA-1"/>
    </source>
</evidence>
<reference evidence="3" key="1">
    <citation type="submission" date="2017-02" db="UniProtKB">
        <authorList>
            <consortium name="WormBaseParasite"/>
        </authorList>
    </citation>
    <scope>IDENTIFICATION</scope>
</reference>